<protein>
    <submittedName>
        <fullName evidence="3">DNA invertase Pin-like site-specific DNA recombinase</fullName>
    </submittedName>
    <submittedName>
        <fullName evidence="2">Transposon Tn3 resolvase</fullName>
    </submittedName>
</protein>
<dbReference type="GO" id="GO:0003677">
    <property type="term" value="F:DNA binding"/>
    <property type="evidence" value="ECO:0007669"/>
    <property type="project" value="InterPro"/>
</dbReference>
<feature type="domain" description="Resolvase/invertase-type recombinase catalytic" evidence="1">
    <location>
        <begin position="1"/>
        <end position="131"/>
    </location>
</feature>
<dbReference type="PROSITE" id="PS51736">
    <property type="entry name" value="RECOMBINASES_3"/>
    <property type="match status" value="1"/>
</dbReference>
<name>A0A2U3A9N2_9BACL</name>
<keyword evidence="5" id="KW-1185">Reference proteome</keyword>
<dbReference type="SMART" id="SM00857">
    <property type="entry name" value="Resolvase"/>
    <property type="match status" value="1"/>
</dbReference>
<dbReference type="InterPro" id="IPR036162">
    <property type="entry name" value="Resolvase-like_N_sf"/>
</dbReference>
<gene>
    <name evidence="2" type="primary">tnpR</name>
    <name evidence="3" type="ORF">DFR61_15211</name>
    <name evidence="2" type="ORF">NCTC10597_03039</name>
</gene>
<organism evidence="2 4">
    <name type="scientific">Kurthia zopfii</name>
    <dbReference type="NCBI Taxonomy" id="1650"/>
    <lineage>
        <taxon>Bacteria</taxon>
        <taxon>Bacillati</taxon>
        <taxon>Bacillota</taxon>
        <taxon>Bacilli</taxon>
        <taxon>Bacillales</taxon>
        <taxon>Caryophanaceae</taxon>
        <taxon>Kurthia</taxon>
    </lineage>
</organism>
<comment type="caution">
    <text evidence="2">The sequence shown here is derived from an EMBL/GenBank/DDBJ whole genome shotgun (WGS) entry which is preliminary data.</text>
</comment>
<dbReference type="GO" id="GO:0000150">
    <property type="term" value="F:DNA strand exchange activity"/>
    <property type="evidence" value="ECO:0007669"/>
    <property type="project" value="InterPro"/>
</dbReference>
<dbReference type="InterPro" id="IPR006119">
    <property type="entry name" value="Resolv_N"/>
</dbReference>
<proteinExistence type="predicted"/>
<evidence type="ECO:0000259" key="1">
    <source>
        <dbReference type="PROSITE" id="PS51736"/>
    </source>
</evidence>
<evidence type="ECO:0000313" key="5">
    <source>
        <dbReference type="Proteomes" id="UP000294641"/>
    </source>
</evidence>
<dbReference type="Proteomes" id="UP000254330">
    <property type="component" value="Unassembled WGS sequence"/>
</dbReference>
<reference evidence="3 5" key="2">
    <citation type="submission" date="2019-03" db="EMBL/GenBank/DDBJ databases">
        <title>Genomic Encyclopedia of Type Strains, Phase IV (KMG-IV): sequencing the most valuable type-strain genomes for metagenomic binning, comparative biology and taxonomic classification.</title>
        <authorList>
            <person name="Goeker M."/>
        </authorList>
    </citation>
    <scope>NUCLEOTIDE SEQUENCE [LARGE SCALE GENOMIC DNA]</scope>
    <source>
        <strain evidence="3 5">DSM 20580</strain>
    </source>
</reference>
<reference evidence="2 4" key="1">
    <citation type="submission" date="2018-06" db="EMBL/GenBank/DDBJ databases">
        <authorList>
            <consortium name="Pathogen Informatics"/>
            <person name="Doyle S."/>
        </authorList>
    </citation>
    <scope>NUCLEOTIDE SEQUENCE [LARGE SCALE GENOMIC DNA]</scope>
    <source>
        <strain evidence="2 4">NCTC10597</strain>
    </source>
</reference>
<dbReference type="Pfam" id="PF02796">
    <property type="entry name" value="HTH_7"/>
    <property type="match status" value="1"/>
</dbReference>
<dbReference type="EMBL" id="SNZG01000052">
    <property type="protein sequence ID" value="TDR33507.1"/>
    <property type="molecule type" value="Genomic_DNA"/>
</dbReference>
<evidence type="ECO:0000313" key="2">
    <source>
        <dbReference type="EMBL" id="STX11229.1"/>
    </source>
</evidence>
<dbReference type="OrthoDB" id="9797501at2"/>
<accession>A0A2U3A9N2</accession>
<evidence type="ECO:0000313" key="3">
    <source>
        <dbReference type="EMBL" id="TDR33507.1"/>
    </source>
</evidence>
<dbReference type="AlphaFoldDB" id="A0A2U3A9N2"/>
<dbReference type="RefSeq" id="WP_109350760.1">
    <property type="nucleotide sequence ID" value="NZ_BJUE01000080.1"/>
</dbReference>
<dbReference type="Pfam" id="PF00239">
    <property type="entry name" value="Resolvase"/>
    <property type="match status" value="1"/>
</dbReference>
<dbReference type="InterPro" id="IPR006120">
    <property type="entry name" value="Resolvase_HTH_dom"/>
</dbReference>
<evidence type="ECO:0000313" key="4">
    <source>
        <dbReference type="Proteomes" id="UP000254330"/>
    </source>
</evidence>
<dbReference type="Gene3D" id="3.40.50.1390">
    <property type="entry name" value="Resolvase, N-terminal catalytic domain"/>
    <property type="match status" value="1"/>
</dbReference>
<dbReference type="Proteomes" id="UP000294641">
    <property type="component" value="Unassembled WGS sequence"/>
</dbReference>
<sequence length="184" mass="21242">MIYGYQRPLYNDENMQLQTVSLKGCDQTFTENHGRAKKRIALEDLLMTMKKGDTIQVLRFFSIADTTRHLEELLKICKRDEVTIYFIEENITSTQILEKSLEQVLQFFLTFQSDIVKQSTTLGMAEAKAKGKSFGRPKKSDDNVKKAIEMYQAGNFTLLDIKNETGISKSTLYRYLESIEAKQE</sequence>
<dbReference type="SUPFAM" id="SSF53041">
    <property type="entry name" value="Resolvase-like"/>
    <property type="match status" value="1"/>
</dbReference>
<dbReference type="Gene3D" id="1.10.10.60">
    <property type="entry name" value="Homeodomain-like"/>
    <property type="match status" value="1"/>
</dbReference>
<dbReference type="EMBL" id="UGNP01000001">
    <property type="protein sequence ID" value="STX11229.1"/>
    <property type="molecule type" value="Genomic_DNA"/>
</dbReference>